<dbReference type="EMBL" id="JXJN01012082">
    <property type="status" value="NOT_ANNOTATED_CDS"/>
    <property type="molecule type" value="Genomic_DNA"/>
</dbReference>
<dbReference type="VEuPathDB" id="VectorBase:GPPI025931"/>
<dbReference type="AlphaFoldDB" id="A0A1B0BCR1"/>
<evidence type="ECO:0000313" key="2">
    <source>
        <dbReference type="Proteomes" id="UP000092460"/>
    </source>
</evidence>
<reference evidence="1" key="2">
    <citation type="submission" date="2020-05" db="UniProtKB">
        <authorList>
            <consortium name="EnsemblMetazoa"/>
        </authorList>
    </citation>
    <scope>IDENTIFICATION</scope>
    <source>
        <strain evidence="1">IAEA</strain>
    </source>
</reference>
<protein>
    <submittedName>
        <fullName evidence="1">Uncharacterized protein</fullName>
    </submittedName>
</protein>
<name>A0A1B0BCR1_9MUSC</name>
<dbReference type="EnsemblMetazoa" id="GPPI025931-RA">
    <property type="protein sequence ID" value="GPPI025931-PA"/>
    <property type="gene ID" value="GPPI025931"/>
</dbReference>
<proteinExistence type="predicted"/>
<organism evidence="1 2">
    <name type="scientific">Glossina palpalis gambiensis</name>
    <dbReference type="NCBI Taxonomy" id="67801"/>
    <lineage>
        <taxon>Eukaryota</taxon>
        <taxon>Metazoa</taxon>
        <taxon>Ecdysozoa</taxon>
        <taxon>Arthropoda</taxon>
        <taxon>Hexapoda</taxon>
        <taxon>Insecta</taxon>
        <taxon>Pterygota</taxon>
        <taxon>Neoptera</taxon>
        <taxon>Endopterygota</taxon>
        <taxon>Diptera</taxon>
        <taxon>Brachycera</taxon>
        <taxon>Muscomorpha</taxon>
        <taxon>Hippoboscoidea</taxon>
        <taxon>Glossinidae</taxon>
        <taxon>Glossina</taxon>
    </lineage>
</organism>
<reference evidence="2" key="1">
    <citation type="submission" date="2015-01" db="EMBL/GenBank/DDBJ databases">
        <authorList>
            <person name="Aksoy S."/>
            <person name="Warren W."/>
            <person name="Wilson R.K."/>
        </authorList>
    </citation>
    <scope>NUCLEOTIDE SEQUENCE [LARGE SCALE GENOMIC DNA]</scope>
    <source>
        <strain evidence="2">IAEA</strain>
    </source>
</reference>
<evidence type="ECO:0000313" key="1">
    <source>
        <dbReference type="EnsemblMetazoa" id="GPPI025931-PA"/>
    </source>
</evidence>
<dbReference type="Proteomes" id="UP000092460">
    <property type="component" value="Unassembled WGS sequence"/>
</dbReference>
<sequence length="123" mass="12978">MNDEANANHFKNANIGSSSDNFGSKTVKFISILHIDMIAKRAFCISANCSGEGFGSGSKTSSCLVENINLRASSSNTKWHIAGSITRNISVGGSKFLTPAAERHSLNSSNDSLATLNINGNNL</sequence>
<keyword evidence="2" id="KW-1185">Reference proteome</keyword>
<accession>A0A1B0BCR1</accession>